<dbReference type="RefSeq" id="WP_136410903.1">
    <property type="nucleotide sequence ID" value="NZ_CP039393.1"/>
</dbReference>
<proteinExistence type="predicted"/>
<dbReference type="EMBL" id="CP039393">
    <property type="protein sequence ID" value="QCD36481.1"/>
    <property type="molecule type" value="Genomic_DNA"/>
</dbReference>
<dbReference type="AlphaFoldDB" id="A0A4P7VQD3"/>
<organism evidence="1 2">
    <name type="scientific">Muribaculum gordoncarteri</name>
    <dbReference type="NCBI Taxonomy" id="2530390"/>
    <lineage>
        <taxon>Bacteria</taxon>
        <taxon>Pseudomonadati</taxon>
        <taxon>Bacteroidota</taxon>
        <taxon>Bacteroidia</taxon>
        <taxon>Bacteroidales</taxon>
        <taxon>Muribaculaceae</taxon>
        <taxon>Muribaculum</taxon>
    </lineage>
</organism>
<keyword evidence="2" id="KW-1185">Reference proteome</keyword>
<name>A0A4P7VQD3_9BACT</name>
<evidence type="ECO:0000313" key="1">
    <source>
        <dbReference type="EMBL" id="QCD36481.1"/>
    </source>
</evidence>
<accession>A0A4P7VQD3</accession>
<evidence type="ECO:0000313" key="2">
    <source>
        <dbReference type="Proteomes" id="UP000297031"/>
    </source>
</evidence>
<gene>
    <name evidence="1" type="ORF">E7746_11590</name>
</gene>
<dbReference type="OrthoDB" id="1100566at2"/>
<sequence length="498" mass="53944">MEVNSLKKIAILLIVCVATVMSGCDSDVRLLDTVPADAAAVVAVNAVRLNEELDGVRNGGKLTADETLDRLLVNSTDRAKKQIKTMLMSTAVDRNMVVAFAIHDKDGLRGVKEMIKSGVYILTFKINNVAELTEQLEAGARQTVGDFDAYSLDYTTLFVKGKQGWIMDGDPQRSAKLLSEQLTIASNKSIASLKGVGKFLERNDEVMRIAVAMTAANASGWTCVDTSFDNNSTEIDVDAIYLNADGDEVDMDTNLQKINSKLLDYTAPSDVLVAAMGLRSDTDWDAILGYVQAVYPLDYKQRTLMGLILPYLRRIDGTIMVAAGPMADATMSAGDIENQISFVVAIEMSKENIKKTMSDINGLISTMGLSALRDGKTIVWQVAGSPAITLTAEGNCLVFANRSLKQLGNDAARDCMKGNVVAVWANIPDSMGEVTYGGRGFSLDMEVSDDFEADFRFNGSNAPILEQFAMLMQADGNVNVVDDDDYDSLGFTPIDTIK</sequence>
<dbReference type="Proteomes" id="UP000297031">
    <property type="component" value="Chromosome"/>
</dbReference>
<protein>
    <recommendedName>
        <fullName evidence="3">DUF4836 family protein</fullName>
    </recommendedName>
</protein>
<reference evidence="1 2" key="1">
    <citation type="submission" date="2019-02" db="EMBL/GenBank/DDBJ databases">
        <title>Isolation and identification of novel species under the genus Muribaculum.</title>
        <authorList>
            <person name="Miyake S."/>
            <person name="Ding Y."/>
            <person name="Low A."/>
            <person name="Soh M."/>
            <person name="Seedorf H."/>
        </authorList>
    </citation>
    <scope>NUCLEOTIDE SEQUENCE [LARGE SCALE GENOMIC DNA]</scope>
    <source>
        <strain evidence="1 2">TLL-A4</strain>
    </source>
</reference>
<evidence type="ECO:0008006" key="3">
    <source>
        <dbReference type="Google" id="ProtNLM"/>
    </source>
</evidence>
<dbReference type="KEGG" id="mgod:E7746_11590"/>
<dbReference type="PROSITE" id="PS51257">
    <property type="entry name" value="PROKAR_LIPOPROTEIN"/>
    <property type="match status" value="1"/>
</dbReference>